<feature type="transmembrane region" description="Helical" evidence="7">
    <location>
        <begin position="159"/>
        <end position="179"/>
    </location>
</feature>
<dbReference type="InterPro" id="IPR017437">
    <property type="entry name" value="ATP-NAD_kinase_PpnK-typ_C"/>
</dbReference>
<keyword evidence="7" id="KW-0812">Transmembrane</keyword>
<evidence type="ECO:0000313" key="8">
    <source>
        <dbReference type="EMBL" id="KAG0318427.1"/>
    </source>
</evidence>
<keyword evidence="5" id="KW-0520">NAD</keyword>
<dbReference type="Gene3D" id="2.60.200.30">
    <property type="entry name" value="Probable inorganic polyphosphate/atp-NAD kinase, domain 2"/>
    <property type="match status" value="1"/>
</dbReference>
<dbReference type="GO" id="GO:0019674">
    <property type="term" value="P:NAD+ metabolic process"/>
    <property type="evidence" value="ECO:0007669"/>
    <property type="project" value="InterPro"/>
</dbReference>
<evidence type="ECO:0000256" key="4">
    <source>
        <dbReference type="ARBA" id="ARBA00022857"/>
    </source>
</evidence>
<feature type="transmembrane region" description="Helical" evidence="7">
    <location>
        <begin position="27"/>
        <end position="49"/>
    </location>
</feature>
<evidence type="ECO:0000256" key="1">
    <source>
        <dbReference type="ARBA" id="ARBA00010995"/>
    </source>
</evidence>
<dbReference type="AlphaFoldDB" id="A0A9P6RGD5"/>
<dbReference type="OrthoDB" id="24581at2759"/>
<keyword evidence="9" id="KW-1185">Reference proteome</keyword>
<proteinExistence type="inferred from homology"/>
<dbReference type="GO" id="GO:0006741">
    <property type="term" value="P:NADP+ biosynthetic process"/>
    <property type="evidence" value="ECO:0007669"/>
    <property type="project" value="InterPro"/>
</dbReference>
<dbReference type="PANTHER" id="PTHR20275">
    <property type="entry name" value="NAD KINASE"/>
    <property type="match status" value="1"/>
</dbReference>
<comment type="similarity">
    <text evidence="1">Belongs to the NAD kinase family.</text>
</comment>
<evidence type="ECO:0000256" key="3">
    <source>
        <dbReference type="ARBA" id="ARBA00022777"/>
    </source>
</evidence>
<feature type="region of interest" description="Disordered" evidence="6">
    <location>
        <begin position="613"/>
        <end position="633"/>
    </location>
</feature>
<evidence type="ECO:0008006" key="10">
    <source>
        <dbReference type="Google" id="ProtNLM"/>
    </source>
</evidence>
<keyword evidence="2" id="KW-0808">Transferase</keyword>
<feature type="transmembrane region" description="Helical" evidence="7">
    <location>
        <begin position="61"/>
        <end position="82"/>
    </location>
</feature>
<reference evidence="8" key="1">
    <citation type="journal article" date="2020" name="Fungal Divers.">
        <title>Resolving the Mortierellaceae phylogeny through synthesis of multi-gene phylogenetics and phylogenomics.</title>
        <authorList>
            <person name="Vandepol N."/>
            <person name="Liber J."/>
            <person name="Desiro A."/>
            <person name="Na H."/>
            <person name="Kennedy M."/>
            <person name="Barry K."/>
            <person name="Grigoriev I.V."/>
            <person name="Miller A.N."/>
            <person name="O'Donnell K."/>
            <person name="Stajich J.E."/>
            <person name="Bonito G."/>
        </authorList>
    </citation>
    <scope>NUCLEOTIDE SEQUENCE</scope>
    <source>
        <strain evidence="8">REB-010B</strain>
    </source>
</reference>
<dbReference type="Pfam" id="PF01513">
    <property type="entry name" value="NAD_kinase"/>
    <property type="match status" value="1"/>
</dbReference>
<feature type="transmembrane region" description="Helical" evidence="7">
    <location>
        <begin position="125"/>
        <end position="147"/>
    </location>
</feature>
<evidence type="ECO:0000256" key="2">
    <source>
        <dbReference type="ARBA" id="ARBA00022679"/>
    </source>
</evidence>
<dbReference type="EMBL" id="JAAAIP010000372">
    <property type="protein sequence ID" value="KAG0318427.1"/>
    <property type="molecule type" value="Genomic_DNA"/>
</dbReference>
<protein>
    <recommendedName>
        <fullName evidence="10">ATP-NAD kinase</fullName>
    </recommendedName>
</protein>
<evidence type="ECO:0000256" key="7">
    <source>
        <dbReference type="SAM" id="Phobius"/>
    </source>
</evidence>
<organism evidence="8 9">
    <name type="scientific">Dissophora globulifera</name>
    <dbReference type="NCBI Taxonomy" id="979702"/>
    <lineage>
        <taxon>Eukaryota</taxon>
        <taxon>Fungi</taxon>
        <taxon>Fungi incertae sedis</taxon>
        <taxon>Mucoromycota</taxon>
        <taxon>Mortierellomycotina</taxon>
        <taxon>Mortierellomycetes</taxon>
        <taxon>Mortierellales</taxon>
        <taxon>Mortierellaceae</taxon>
        <taxon>Dissophora</taxon>
    </lineage>
</organism>
<dbReference type="GO" id="GO:0003951">
    <property type="term" value="F:NAD+ kinase activity"/>
    <property type="evidence" value="ECO:0007669"/>
    <property type="project" value="InterPro"/>
</dbReference>
<keyword evidence="7" id="KW-0472">Membrane</keyword>
<name>A0A9P6RGD5_9FUNG</name>
<dbReference type="InterPro" id="IPR016064">
    <property type="entry name" value="NAD/diacylglycerol_kinase_sf"/>
</dbReference>
<dbReference type="InterPro" id="IPR002504">
    <property type="entry name" value="NADK"/>
</dbReference>
<dbReference type="SUPFAM" id="SSF111331">
    <property type="entry name" value="NAD kinase/diacylglycerol kinase-like"/>
    <property type="match status" value="1"/>
</dbReference>
<keyword evidence="4" id="KW-0521">NADP</keyword>
<dbReference type="Pfam" id="PF20143">
    <property type="entry name" value="NAD_kinase_C"/>
    <property type="match status" value="1"/>
</dbReference>
<accession>A0A9P6RGD5</accession>
<dbReference type="InterPro" id="IPR017438">
    <property type="entry name" value="ATP-NAD_kinase_N"/>
</dbReference>
<evidence type="ECO:0000256" key="5">
    <source>
        <dbReference type="ARBA" id="ARBA00023027"/>
    </source>
</evidence>
<gene>
    <name evidence="8" type="ORF">BGZ99_005702</name>
</gene>
<evidence type="ECO:0000256" key="6">
    <source>
        <dbReference type="SAM" id="MobiDB-lite"/>
    </source>
</evidence>
<comment type="caution">
    <text evidence="8">The sequence shown here is derived from an EMBL/GenBank/DDBJ whole genome shotgun (WGS) entry which is preliminary data.</text>
</comment>
<sequence length="857" mass="95906">MGWAPMGPDLDTCGMTNWVGSFDPIKFIYFMLATVLIPYPVYVFVATVFNWEHRAKRPARHYQDILHATSYGLIVFIFGNYARTLKVLRDPLSLQLDHHPRLLDDMAKLLDFAKTSLPSWKTWPFGMYALFAGATVVILLFAGYHIYLGIILNKTVPGFIGYYLLALLVPVILTLIGYVCLKQQNNDLLGLSKFYNFMLKLQWQWGYRTARRKVQQQKKIEASKAQSLKTIDTATTEEQAGTVVVQVGDQQPSALASLAGSRDDLISTGNNSLVSSPDAAAAAVAAMTGQSSTGLQVVEPEAVVPPFLPYVWSAAVPGYFHPHHWQIFYTLAFFTRFDTSLSRVGAGIVLGCYMQGIMDLRPDTIYNRFAKEFSDSSDPLILWWRDSEEDWIVIRRDDCDLDGVLRHFLGRFGVVHVQSGDLTGLPPITNILIVTKPDLKLAKQTKELSIWLLETFPAITIFVDKKLQNRTSFKYHEIIEHNPAWVERLRFWTHECHKDPVKKIHLAVTLGGDGTVLYTTWMFQNRVPPLVAFGLGSLGFLTNFDFKSYKPTMINILKGEGMNINLRMRLHCSVYKFGDGTSLKQFPNDAVGTTPIVGTTMSDDVELESSVYLNPMGPHTSSTGADSDSDDDREKLLQMADSRRTAEIRRRVKEMDSKRGTEVADLSVCHEKGQTLITRVPRPNVEQYYAPIDSWEVLNEVTVDRGSNAGMLQLELYVDGIPVTTILADGLVIATATGSTAYSLSIGGSLIHPDKNSIIISPIAPHSLTARPMIIPGTKHLRLCVPPTSRTTAWASFDGRYRQELNRGDSVMITASKYPASTICRRDQSTDWFTGLTQVLNWNSRALQKPLTMGSHL</sequence>
<dbReference type="PANTHER" id="PTHR20275:SF0">
    <property type="entry name" value="NAD KINASE"/>
    <property type="match status" value="1"/>
</dbReference>
<evidence type="ECO:0000313" key="9">
    <source>
        <dbReference type="Proteomes" id="UP000738325"/>
    </source>
</evidence>
<dbReference type="HAMAP" id="MF_00361">
    <property type="entry name" value="NAD_kinase"/>
    <property type="match status" value="1"/>
</dbReference>
<keyword evidence="7" id="KW-1133">Transmembrane helix</keyword>
<dbReference type="Proteomes" id="UP000738325">
    <property type="component" value="Unassembled WGS sequence"/>
</dbReference>
<dbReference type="Gene3D" id="3.40.50.10330">
    <property type="entry name" value="Probable inorganic polyphosphate/atp-NAD kinase, domain 1"/>
    <property type="match status" value="1"/>
</dbReference>
<keyword evidence="3" id="KW-0418">Kinase</keyword>